<organism evidence="3 4">
    <name type="scientific">Colletotrichum tabaci</name>
    <dbReference type="NCBI Taxonomy" id="1209068"/>
    <lineage>
        <taxon>Eukaryota</taxon>
        <taxon>Fungi</taxon>
        <taxon>Dikarya</taxon>
        <taxon>Ascomycota</taxon>
        <taxon>Pezizomycotina</taxon>
        <taxon>Sordariomycetes</taxon>
        <taxon>Hypocreomycetidae</taxon>
        <taxon>Glomerellales</taxon>
        <taxon>Glomerellaceae</taxon>
        <taxon>Colletotrichum</taxon>
        <taxon>Colletotrichum destructivum species complex</taxon>
    </lineage>
</organism>
<evidence type="ECO:0000313" key="3">
    <source>
        <dbReference type="EMBL" id="KAK6211515.1"/>
    </source>
</evidence>
<proteinExistence type="inferred from homology"/>
<accession>A0AAV9T4L5</accession>
<dbReference type="AlphaFoldDB" id="A0AAV9T4L5"/>
<dbReference type="EMBL" id="JASAOK010000046">
    <property type="protein sequence ID" value="KAK6211515.1"/>
    <property type="molecule type" value="Genomic_DNA"/>
</dbReference>
<dbReference type="Pfam" id="PF08881">
    <property type="entry name" value="CVNH"/>
    <property type="match status" value="1"/>
</dbReference>
<dbReference type="Pfam" id="PF11807">
    <property type="entry name" value="UstYa"/>
    <property type="match status" value="1"/>
</dbReference>
<reference evidence="3 4" key="1">
    <citation type="submission" date="2023-04" db="EMBL/GenBank/DDBJ databases">
        <title>Colletotrichum tabacum stain YC1 causing leaf anthracnose on Nicotiana tabacum(L.) cv.</title>
        <authorList>
            <person name="Ji Z."/>
            <person name="Wang M."/>
            <person name="Zhang J."/>
            <person name="Wang N."/>
            <person name="Zhou Z."/>
        </authorList>
    </citation>
    <scope>NUCLEOTIDE SEQUENCE [LARGE SCALE GENOMIC DNA]</scope>
    <source>
        <strain evidence="3 4">YC1</strain>
    </source>
</reference>
<dbReference type="Proteomes" id="UP001327957">
    <property type="component" value="Unassembled WGS sequence"/>
</dbReference>
<name>A0AAV9T4L5_9PEZI</name>
<protein>
    <recommendedName>
        <fullName evidence="2">Cyanovirin-N domain-containing protein</fullName>
    </recommendedName>
</protein>
<dbReference type="GO" id="GO:0043386">
    <property type="term" value="P:mycotoxin biosynthetic process"/>
    <property type="evidence" value="ECO:0007669"/>
    <property type="project" value="InterPro"/>
</dbReference>
<dbReference type="Gene3D" id="2.30.60.10">
    <property type="entry name" value="Cyanovirin-N"/>
    <property type="match status" value="1"/>
</dbReference>
<dbReference type="PANTHER" id="PTHR42076">
    <property type="entry name" value="CYANOVIRIN-N HOMOLOG"/>
    <property type="match status" value="1"/>
</dbReference>
<comment type="similarity">
    <text evidence="1">Belongs to the ustYa family.</text>
</comment>
<dbReference type="PANTHER" id="PTHR42076:SF1">
    <property type="entry name" value="CYANOVIRIN-N DOMAIN-CONTAINING PROTEIN"/>
    <property type="match status" value="1"/>
</dbReference>
<evidence type="ECO:0000313" key="4">
    <source>
        <dbReference type="Proteomes" id="UP001327957"/>
    </source>
</evidence>
<feature type="domain" description="Cyanovirin-N" evidence="2">
    <location>
        <begin position="2"/>
        <end position="105"/>
    </location>
</feature>
<keyword evidence="4" id="KW-1185">Reference proteome</keyword>
<evidence type="ECO:0000256" key="1">
    <source>
        <dbReference type="ARBA" id="ARBA00035112"/>
    </source>
</evidence>
<evidence type="ECO:0000259" key="2">
    <source>
        <dbReference type="SMART" id="SM01111"/>
    </source>
</evidence>
<dbReference type="InterPro" id="IPR036673">
    <property type="entry name" value="Cyanovirin-N_sf"/>
</dbReference>
<dbReference type="InterPro" id="IPR021765">
    <property type="entry name" value="UstYa-like"/>
</dbReference>
<gene>
    <name evidence="3" type="ORF">QIS74_10779</name>
</gene>
<dbReference type="SMART" id="SM01111">
    <property type="entry name" value="CVNH"/>
    <property type="match status" value="1"/>
</dbReference>
<comment type="caution">
    <text evidence="3">The sequence shown here is derived from an EMBL/GenBank/DDBJ whole genome shotgun (WGS) entry which is preliminary data.</text>
</comment>
<sequence length="250" mass="28017">MSFHASAEDIRVDDGHILRARLFNGEGEGVDAELNLNDVLGNSNGSFEWGGGGFADSAEDIHFELEGDDNVPILRARLFNVEGEAIDADVNLSERIGNNDGNFTFNSSNVRTNGRHATYMDLNDEVQPLPVYVTEKGTEMYTIRAFHQMHCIYILLEDIGYKTHNKTSKWEQGHVIHCLNVLRATVECLADAAPISYVHGRRVGHATDGQQMQCRNFSALVDWVNDPVRVSRWNITELDDKPDLVEEIVD</sequence>
<dbReference type="SUPFAM" id="SSF51322">
    <property type="entry name" value="Cyanovirin-N"/>
    <property type="match status" value="1"/>
</dbReference>
<dbReference type="InterPro" id="IPR011058">
    <property type="entry name" value="Cyanovirin-N"/>
</dbReference>